<evidence type="ECO:0000256" key="2">
    <source>
        <dbReference type="ARBA" id="ARBA00022723"/>
    </source>
</evidence>
<accession>A0ABQ8LGC4</accession>
<keyword evidence="2" id="KW-0479">Metal-binding</keyword>
<evidence type="ECO:0000256" key="6">
    <source>
        <dbReference type="ARBA" id="ARBA00023125"/>
    </source>
</evidence>
<keyword evidence="3 9" id="KW-0863">Zinc-finger</keyword>
<keyword evidence="7" id="KW-0804">Transcription</keyword>
<dbReference type="PANTHER" id="PTHR46481">
    <property type="entry name" value="ZINC FINGER BED DOMAIN-CONTAINING PROTEIN 4"/>
    <property type="match status" value="1"/>
</dbReference>
<evidence type="ECO:0000259" key="10">
    <source>
        <dbReference type="PROSITE" id="PS50808"/>
    </source>
</evidence>
<reference evidence="11 12" key="1">
    <citation type="submission" date="2022-01" db="EMBL/GenBank/DDBJ databases">
        <title>A high-quality chromosome-level genome assembly of rohu carp, Labeo rohita.</title>
        <authorList>
            <person name="Arick M.A. II"/>
            <person name="Hsu C.-Y."/>
            <person name="Magbanua Z."/>
            <person name="Pechanova O."/>
            <person name="Grover C."/>
            <person name="Miller E."/>
            <person name="Thrash A."/>
            <person name="Ezzel L."/>
            <person name="Alam S."/>
            <person name="Benzie J."/>
            <person name="Hamilton M."/>
            <person name="Karsi A."/>
            <person name="Lawrence M.L."/>
            <person name="Peterson D.G."/>
        </authorList>
    </citation>
    <scope>NUCLEOTIDE SEQUENCE [LARGE SCALE GENOMIC DNA]</scope>
    <source>
        <strain evidence="12">BAU-BD-2019</strain>
        <tissue evidence="11">Blood</tissue>
    </source>
</reference>
<sequence length="576" mass="65006">MQTQEVVSCCHKQPLFRAAKYIRARSMSAVWQYFRLDQPASKTATCIKCQAAISRGGTSISNFNTTNLIKHLKTRHPVEHNGYTKARTEKDEPCQTQQTLEASFKRREKIIKFIVLDDQPLSVVENVGFRRLIEHLEPRYSLPVREHISCKLKDVRTISFTTDIWSCDSTPLSLLSLTAHWVDTVTPSSFTLQSAVLQANEFRGSHTGKSIAESIEGMLEKWNISKSRVHVILRDNASNMKKAMDEMGVSSLGCFTHSLQLVVHQGLLSQRTRLEDIQKDLKMPTKRLQQDVAMRWNSTFYMVESLLEQKRTISAFGADYDLPATLTANQWALLEKAVTVLAPLEEVTKQISSSTSSVAEVIPSVTVLKRLLARESQEDTGIKTMKTTLLEAVKKQFATIEEEPLYVVATLLDPRFKDRYFSSADNIKHAKDALTVEMEKTEKSTTVAETIAENPKKTPRMEVQVGGSSSRESSLKGLFEEILQEHDEEHGAGTTSTHFQLQTYMMEQTISRSDSPFQYWAVNRVRFPSLAATAAKFLCTPGTSVDSERLFSTASNIVDARRNRLGEEREQKCSFS</sequence>
<comment type="caution">
    <text evidence="11">The sequence shown here is derived from an EMBL/GenBank/DDBJ whole genome shotgun (WGS) entry which is preliminary data.</text>
</comment>
<feature type="domain" description="BED-type" evidence="10">
    <location>
        <begin position="25"/>
        <end position="83"/>
    </location>
</feature>
<dbReference type="Proteomes" id="UP000830375">
    <property type="component" value="Unassembled WGS sequence"/>
</dbReference>
<proteinExistence type="predicted"/>
<keyword evidence="8" id="KW-0539">Nucleus</keyword>
<dbReference type="SUPFAM" id="SSF53098">
    <property type="entry name" value="Ribonuclease H-like"/>
    <property type="match status" value="1"/>
</dbReference>
<evidence type="ECO:0000256" key="7">
    <source>
        <dbReference type="ARBA" id="ARBA00023163"/>
    </source>
</evidence>
<name>A0ABQ8LGC4_LABRO</name>
<gene>
    <name evidence="11" type="ORF">H4Q32_018872</name>
</gene>
<comment type="subcellular location">
    <subcellularLocation>
        <location evidence="1">Nucleus</location>
    </subcellularLocation>
</comment>
<dbReference type="PROSITE" id="PS50808">
    <property type="entry name" value="ZF_BED"/>
    <property type="match status" value="1"/>
</dbReference>
<keyword evidence="4" id="KW-0862">Zinc</keyword>
<dbReference type="EMBL" id="JACTAM010000025">
    <property type="protein sequence ID" value="KAI2648703.1"/>
    <property type="molecule type" value="Genomic_DNA"/>
</dbReference>
<dbReference type="Pfam" id="PF05699">
    <property type="entry name" value="Dimer_Tnp_hAT"/>
    <property type="match status" value="1"/>
</dbReference>
<dbReference type="SMART" id="SM00614">
    <property type="entry name" value="ZnF_BED"/>
    <property type="match status" value="1"/>
</dbReference>
<evidence type="ECO:0000313" key="11">
    <source>
        <dbReference type="EMBL" id="KAI2648703.1"/>
    </source>
</evidence>
<evidence type="ECO:0000256" key="9">
    <source>
        <dbReference type="PROSITE-ProRule" id="PRU00027"/>
    </source>
</evidence>
<dbReference type="InterPro" id="IPR012337">
    <property type="entry name" value="RNaseH-like_sf"/>
</dbReference>
<dbReference type="PANTHER" id="PTHR46481:SF10">
    <property type="entry name" value="ZINC FINGER BED DOMAIN-CONTAINING PROTEIN 39"/>
    <property type="match status" value="1"/>
</dbReference>
<keyword evidence="12" id="KW-1185">Reference proteome</keyword>
<dbReference type="Pfam" id="PF02892">
    <property type="entry name" value="zf-BED"/>
    <property type="match status" value="1"/>
</dbReference>
<dbReference type="SUPFAM" id="SSF140996">
    <property type="entry name" value="Hermes dimerisation domain"/>
    <property type="match status" value="1"/>
</dbReference>
<dbReference type="SUPFAM" id="SSF57667">
    <property type="entry name" value="beta-beta-alpha zinc fingers"/>
    <property type="match status" value="1"/>
</dbReference>
<evidence type="ECO:0000256" key="3">
    <source>
        <dbReference type="ARBA" id="ARBA00022771"/>
    </source>
</evidence>
<keyword evidence="5" id="KW-0805">Transcription regulation</keyword>
<dbReference type="InterPro" id="IPR003656">
    <property type="entry name" value="Znf_BED"/>
</dbReference>
<evidence type="ECO:0000256" key="4">
    <source>
        <dbReference type="ARBA" id="ARBA00022833"/>
    </source>
</evidence>
<dbReference type="InterPro" id="IPR008906">
    <property type="entry name" value="HATC_C_dom"/>
</dbReference>
<organism evidence="11 12">
    <name type="scientific">Labeo rohita</name>
    <name type="common">Indian major carp</name>
    <name type="synonym">Cyprinus rohita</name>
    <dbReference type="NCBI Taxonomy" id="84645"/>
    <lineage>
        <taxon>Eukaryota</taxon>
        <taxon>Metazoa</taxon>
        <taxon>Chordata</taxon>
        <taxon>Craniata</taxon>
        <taxon>Vertebrata</taxon>
        <taxon>Euteleostomi</taxon>
        <taxon>Actinopterygii</taxon>
        <taxon>Neopterygii</taxon>
        <taxon>Teleostei</taxon>
        <taxon>Ostariophysi</taxon>
        <taxon>Cypriniformes</taxon>
        <taxon>Cyprinidae</taxon>
        <taxon>Labeoninae</taxon>
        <taxon>Labeonini</taxon>
        <taxon>Labeo</taxon>
    </lineage>
</organism>
<evidence type="ECO:0000256" key="8">
    <source>
        <dbReference type="ARBA" id="ARBA00023242"/>
    </source>
</evidence>
<dbReference type="InterPro" id="IPR036236">
    <property type="entry name" value="Znf_C2H2_sf"/>
</dbReference>
<evidence type="ECO:0000256" key="1">
    <source>
        <dbReference type="ARBA" id="ARBA00004123"/>
    </source>
</evidence>
<dbReference type="InterPro" id="IPR052035">
    <property type="entry name" value="ZnF_BED_domain_contain"/>
</dbReference>
<keyword evidence="6" id="KW-0238">DNA-binding</keyword>
<protein>
    <submittedName>
        <fullName evidence="11">Zinc finger BED domain-containing protein 4</fullName>
    </submittedName>
</protein>
<evidence type="ECO:0000256" key="5">
    <source>
        <dbReference type="ARBA" id="ARBA00023015"/>
    </source>
</evidence>
<evidence type="ECO:0000313" key="12">
    <source>
        <dbReference type="Proteomes" id="UP000830375"/>
    </source>
</evidence>